<dbReference type="AlphaFoldDB" id="A0AAV7UH85"/>
<sequence>MERDLEKVERFEGRLADEGLARHFTDLPWQCVAGVSAGNWPIKEESFRDTLLLDGSSIHVRGDHCPGSNIVVGHSAIVINPGHLTITDPACHDDAHNDGGHFKLVKYTLLILRATVTRTPTAAILSRQKCTF</sequence>
<name>A0AAV7UH85_PLEWA</name>
<organism evidence="1 2">
    <name type="scientific">Pleurodeles waltl</name>
    <name type="common">Iberian ribbed newt</name>
    <dbReference type="NCBI Taxonomy" id="8319"/>
    <lineage>
        <taxon>Eukaryota</taxon>
        <taxon>Metazoa</taxon>
        <taxon>Chordata</taxon>
        <taxon>Craniata</taxon>
        <taxon>Vertebrata</taxon>
        <taxon>Euteleostomi</taxon>
        <taxon>Amphibia</taxon>
        <taxon>Batrachia</taxon>
        <taxon>Caudata</taxon>
        <taxon>Salamandroidea</taxon>
        <taxon>Salamandridae</taxon>
        <taxon>Pleurodelinae</taxon>
        <taxon>Pleurodeles</taxon>
    </lineage>
</organism>
<accession>A0AAV7UH85</accession>
<protein>
    <submittedName>
        <fullName evidence="1">Uncharacterized protein</fullName>
    </submittedName>
</protein>
<evidence type="ECO:0000313" key="2">
    <source>
        <dbReference type="Proteomes" id="UP001066276"/>
    </source>
</evidence>
<keyword evidence="2" id="KW-1185">Reference proteome</keyword>
<proteinExistence type="predicted"/>
<comment type="caution">
    <text evidence="1">The sequence shown here is derived from an EMBL/GenBank/DDBJ whole genome shotgun (WGS) entry which is preliminary data.</text>
</comment>
<evidence type="ECO:0000313" key="1">
    <source>
        <dbReference type="EMBL" id="KAJ1187710.1"/>
    </source>
</evidence>
<dbReference type="Proteomes" id="UP001066276">
    <property type="component" value="Chromosome 3_1"/>
</dbReference>
<gene>
    <name evidence="1" type="ORF">NDU88_004481</name>
</gene>
<reference evidence="1" key="1">
    <citation type="journal article" date="2022" name="bioRxiv">
        <title>Sequencing and chromosome-scale assembly of the giantPleurodeles waltlgenome.</title>
        <authorList>
            <person name="Brown T."/>
            <person name="Elewa A."/>
            <person name="Iarovenko S."/>
            <person name="Subramanian E."/>
            <person name="Araus A.J."/>
            <person name="Petzold A."/>
            <person name="Susuki M."/>
            <person name="Suzuki K.-i.T."/>
            <person name="Hayashi T."/>
            <person name="Toyoda A."/>
            <person name="Oliveira C."/>
            <person name="Osipova E."/>
            <person name="Leigh N.D."/>
            <person name="Simon A."/>
            <person name="Yun M.H."/>
        </authorList>
    </citation>
    <scope>NUCLEOTIDE SEQUENCE</scope>
    <source>
        <strain evidence="1">20211129_DDA</strain>
        <tissue evidence="1">Liver</tissue>
    </source>
</reference>
<dbReference type="EMBL" id="JANPWB010000005">
    <property type="protein sequence ID" value="KAJ1187710.1"/>
    <property type="molecule type" value="Genomic_DNA"/>
</dbReference>